<keyword evidence="3" id="KW-1185">Reference proteome</keyword>
<name>A0A1I1EAD2_9LACO</name>
<evidence type="ECO:0000313" key="3">
    <source>
        <dbReference type="Proteomes" id="UP000199376"/>
    </source>
</evidence>
<dbReference type="OrthoDB" id="2447941at2"/>
<dbReference type="GO" id="GO:0016020">
    <property type="term" value="C:membrane"/>
    <property type="evidence" value="ECO:0007669"/>
    <property type="project" value="InterPro"/>
</dbReference>
<reference evidence="2 3" key="1">
    <citation type="submission" date="2016-10" db="EMBL/GenBank/DDBJ databases">
        <authorList>
            <person name="de Groot N.N."/>
        </authorList>
    </citation>
    <scope>NUCLEOTIDE SEQUENCE [LARGE SCALE GENOMIC DNA]</scope>
    <source>
        <strain evidence="2 3">DSM 19113</strain>
    </source>
</reference>
<feature type="transmembrane region" description="Helical" evidence="1">
    <location>
        <begin position="37"/>
        <end position="55"/>
    </location>
</feature>
<feature type="transmembrane region" description="Helical" evidence="1">
    <location>
        <begin position="143"/>
        <end position="160"/>
    </location>
</feature>
<dbReference type="InterPro" id="IPR010288">
    <property type="entry name" value="EcsB_ABC"/>
</dbReference>
<feature type="transmembrane region" description="Helical" evidence="1">
    <location>
        <begin position="271"/>
        <end position="289"/>
    </location>
</feature>
<feature type="transmembrane region" description="Helical" evidence="1">
    <location>
        <begin position="247"/>
        <end position="265"/>
    </location>
</feature>
<keyword evidence="1" id="KW-0812">Transmembrane</keyword>
<dbReference type="STRING" id="283737.SAMN05660453_0364"/>
<dbReference type="AlphaFoldDB" id="A0A1I1EAD2"/>
<organism evidence="2 3">
    <name type="scientific">Fructobacillus durionis</name>
    <dbReference type="NCBI Taxonomy" id="283737"/>
    <lineage>
        <taxon>Bacteria</taxon>
        <taxon>Bacillati</taxon>
        <taxon>Bacillota</taxon>
        <taxon>Bacilli</taxon>
        <taxon>Lactobacillales</taxon>
        <taxon>Lactobacillaceae</taxon>
        <taxon>Fructobacillus</taxon>
    </lineage>
</organism>
<evidence type="ECO:0000256" key="1">
    <source>
        <dbReference type="SAM" id="Phobius"/>
    </source>
</evidence>
<feature type="transmembrane region" description="Helical" evidence="1">
    <location>
        <begin position="315"/>
        <end position="334"/>
    </location>
</feature>
<dbReference type="RefSeq" id="WP_091501441.1">
    <property type="nucleotide sequence ID" value="NZ_FOLI01000001.1"/>
</dbReference>
<evidence type="ECO:0000313" key="2">
    <source>
        <dbReference type="EMBL" id="SFB83542.1"/>
    </source>
</evidence>
<feature type="transmembrane region" description="Helical" evidence="1">
    <location>
        <begin position="118"/>
        <end position="137"/>
    </location>
</feature>
<dbReference type="Proteomes" id="UP000199376">
    <property type="component" value="Unassembled WGS sequence"/>
</dbReference>
<feature type="transmembrane region" description="Helical" evidence="1">
    <location>
        <begin position="67"/>
        <end position="87"/>
    </location>
</feature>
<dbReference type="Pfam" id="PF05975">
    <property type="entry name" value="EcsB"/>
    <property type="match status" value="1"/>
</dbReference>
<proteinExistence type="predicted"/>
<sequence length="365" mass="42058">MSSKKQKIQLSNLYEIRSEQKQIETTRYMKLLFNDHFLVFLMIAFGALVLAYRNLQGQPLTLFGTGVTAWQVLAVVWFAMGLFLGHLQTNLKAADRIFILGADQYLIKNYLPKAYHRSLFVGMGIQLVFFVLALPILKETGLKSIWLVVILFLLLAMKYGHIRYEYNQVRFNQYKQEPTVNWDWAINQAEQMNNRRYRFFALFAQVPGQGVVIKRRAYLDSLLKQVSFSKSPMKALAIRQMIRNQSALNLIVRQFLLVAVLLYTIRNQAWYLQAALMVAFLYIANRQLWPVFDQSERVLWNNLLSPNLADRRKSFNGAVQTFLMSFAILLVALITIFSGIQAGGASLLASLLMLLIFQSQTTSKK</sequence>
<keyword evidence="1" id="KW-0472">Membrane</keyword>
<dbReference type="EMBL" id="FOLI01000001">
    <property type="protein sequence ID" value="SFB83542.1"/>
    <property type="molecule type" value="Genomic_DNA"/>
</dbReference>
<feature type="transmembrane region" description="Helical" evidence="1">
    <location>
        <begin position="340"/>
        <end position="357"/>
    </location>
</feature>
<protein>
    <submittedName>
        <fullName evidence="2">ABC transporter protein EcsB</fullName>
    </submittedName>
</protein>
<accession>A0A1I1EAD2</accession>
<gene>
    <name evidence="2" type="ORF">SAMN05660453_0364</name>
</gene>
<keyword evidence="1" id="KW-1133">Transmembrane helix</keyword>